<evidence type="ECO:0000256" key="13">
    <source>
        <dbReference type="SAM" id="SignalP"/>
    </source>
</evidence>
<evidence type="ECO:0000256" key="2">
    <source>
        <dbReference type="ARBA" id="ARBA00004613"/>
    </source>
</evidence>
<dbReference type="GO" id="GO:0008270">
    <property type="term" value="F:zinc ion binding"/>
    <property type="evidence" value="ECO:0007669"/>
    <property type="project" value="InterPro"/>
</dbReference>
<keyword evidence="6" id="KW-0479">Metal-binding</keyword>
<dbReference type="SUPFAM" id="SSF52025">
    <property type="entry name" value="PA domain"/>
    <property type="match status" value="1"/>
</dbReference>
<organism evidence="16 17">
    <name type="scientific">Nocardioides agariphilus</name>
    <dbReference type="NCBI Taxonomy" id="433664"/>
    <lineage>
        <taxon>Bacteria</taxon>
        <taxon>Bacillati</taxon>
        <taxon>Actinomycetota</taxon>
        <taxon>Actinomycetes</taxon>
        <taxon>Propionibacteriales</taxon>
        <taxon>Nocardioidaceae</taxon>
        <taxon>Nocardioides</taxon>
    </lineage>
</organism>
<dbReference type="Pfam" id="PF02128">
    <property type="entry name" value="Peptidase_M36"/>
    <property type="match status" value="1"/>
</dbReference>
<evidence type="ECO:0000256" key="5">
    <source>
        <dbReference type="ARBA" id="ARBA00022670"/>
    </source>
</evidence>
<keyword evidence="8" id="KW-0378">Hydrolase</keyword>
<keyword evidence="10" id="KW-0482">Metalloprotease</keyword>
<dbReference type="SUPFAM" id="SSF55486">
    <property type="entry name" value="Metalloproteases ('zincins'), catalytic domain"/>
    <property type="match status" value="1"/>
</dbReference>
<evidence type="ECO:0000256" key="12">
    <source>
        <dbReference type="SAM" id="MobiDB-lite"/>
    </source>
</evidence>
<comment type="caution">
    <text evidence="16">The sequence shown here is derived from an EMBL/GenBank/DDBJ whole genome shotgun (WGS) entry which is preliminary data.</text>
</comment>
<dbReference type="GO" id="GO:0004222">
    <property type="term" value="F:metalloendopeptidase activity"/>
    <property type="evidence" value="ECO:0007669"/>
    <property type="project" value="InterPro"/>
</dbReference>
<protein>
    <submittedName>
        <fullName evidence="16">M36 family metallopeptidase</fullName>
    </submittedName>
</protein>
<evidence type="ECO:0000256" key="8">
    <source>
        <dbReference type="ARBA" id="ARBA00022801"/>
    </source>
</evidence>
<dbReference type="GO" id="GO:0006508">
    <property type="term" value="P:proteolysis"/>
    <property type="evidence" value="ECO:0007669"/>
    <property type="project" value="UniProtKB-KW"/>
</dbReference>
<dbReference type="InterPro" id="IPR011096">
    <property type="entry name" value="FTP_domain"/>
</dbReference>
<dbReference type="InterPro" id="IPR046450">
    <property type="entry name" value="PA_dom_sf"/>
</dbReference>
<keyword evidence="11" id="KW-0865">Zymogen</keyword>
<keyword evidence="17" id="KW-1185">Reference proteome</keyword>
<feature type="signal peptide" evidence="13">
    <location>
        <begin position="1"/>
        <end position="28"/>
    </location>
</feature>
<dbReference type="Pfam" id="PF07504">
    <property type="entry name" value="FTP"/>
    <property type="match status" value="1"/>
</dbReference>
<feature type="chain" id="PRO_5039234718" evidence="13">
    <location>
        <begin position="29"/>
        <end position="725"/>
    </location>
</feature>
<comment type="subcellular location">
    <subcellularLocation>
        <location evidence="2">Secreted</location>
    </subcellularLocation>
</comment>
<gene>
    <name evidence="16" type="ORF">ISU10_18255</name>
</gene>
<dbReference type="Proteomes" id="UP000660668">
    <property type="component" value="Unassembled WGS sequence"/>
</dbReference>
<dbReference type="EMBL" id="JADKPO010000030">
    <property type="protein sequence ID" value="MBF4769716.1"/>
    <property type="molecule type" value="Genomic_DNA"/>
</dbReference>
<feature type="domain" description="FTP" evidence="15">
    <location>
        <begin position="90"/>
        <end position="122"/>
    </location>
</feature>
<accession>A0A930VRS2</accession>
<dbReference type="Gene3D" id="3.50.30.30">
    <property type="match status" value="1"/>
</dbReference>
<dbReference type="InterPro" id="IPR001842">
    <property type="entry name" value="Peptidase_M36"/>
</dbReference>
<evidence type="ECO:0000256" key="11">
    <source>
        <dbReference type="ARBA" id="ARBA00023145"/>
    </source>
</evidence>
<evidence type="ECO:0000256" key="9">
    <source>
        <dbReference type="ARBA" id="ARBA00022833"/>
    </source>
</evidence>
<name>A0A930VRS2_9ACTN</name>
<dbReference type="PANTHER" id="PTHR33478">
    <property type="entry name" value="EXTRACELLULAR METALLOPROTEINASE MEP"/>
    <property type="match status" value="1"/>
</dbReference>
<dbReference type="Gene3D" id="3.10.170.10">
    <property type="match status" value="1"/>
</dbReference>
<proteinExistence type="inferred from homology"/>
<keyword evidence="9" id="KW-0862">Zinc</keyword>
<evidence type="ECO:0000256" key="4">
    <source>
        <dbReference type="ARBA" id="ARBA00022525"/>
    </source>
</evidence>
<evidence type="ECO:0000259" key="14">
    <source>
        <dbReference type="Pfam" id="PF02225"/>
    </source>
</evidence>
<keyword evidence="4" id="KW-0964">Secreted</keyword>
<evidence type="ECO:0000313" key="16">
    <source>
        <dbReference type="EMBL" id="MBF4769716.1"/>
    </source>
</evidence>
<evidence type="ECO:0000313" key="17">
    <source>
        <dbReference type="Proteomes" id="UP000660668"/>
    </source>
</evidence>
<reference evidence="16" key="1">
    <citation type="submission" date="2020-11" db="EMBL/GenBank/DDBJ databases">
        <title>Nocardioides cynanchi sp. nov., isolated from soil of rhizosphere of Cynanchum wilfordii.</title>
        <authorList>
            <person name="Lee J.-S."/>
            <person name="Suh M.K."/>
            <person name="Kim J.-S."/>
        </authorList>
    </citation>
    <scope>NUCLEOTIDE SEQUENCE</scope>
    <source>
        <strain evidence="16">KCTC 19276</strain>
    </source>
</reference>
<dbReference type="AlphaFoldDB" id="A0A930VRS2"/>
<dbReference type="InterPro" id="IPR027268">
    <property type="entry name" value="Peptidase_M4/M1_CTD_sf"/>
</dbReference>
<dbReference type="Pfam" id="PF02225">
    <property type="entry name" value="PA"/>
    <property type="match status" value="1"/>
</dbReference>
<dbReference type="CDD" id="cd04818">
    <property type="entry name" value="PA_subtilisin_1"/>
    <property type="match status" value="1"/>
</dbReference>
<comment type="similarity">
    <text evidence="3">Belongs to the peptidase M36 family.</text>
</comment>
<evidence type="ECO:0000256" key="7">
    <source>
        <dbReference type="ARBA" id="ARBA00022729"/>
    </source>
</evidence>
<feature type="domain" description="PA" evidence="14">
    <location>
        <begin position="431"/>
        <end position="519"/>
    </location>
</feature>
<evidence type="ECO:0000256" key="1">
    <source>
        <dbReference type="ARBA" id="ARBA00001947"/>
    </source>
</evidence>
<comment type="cofactor">
    <cofactor evidence="1">
        <name>Zn(2+)</name>
        <dbReference type="ChEBI" id="CHEBI:29105"/>
    </cofactor>
</comment>
<dbReference type="RefSeq" id="WP_194697860.1">
    <property type="nucleotide sequence ID" value="NZ_JADKPO010000030.1"/>
</dbReference>
<dbReference type="GO" id="GO:0005615">
    <property type="term" value="C:extracellular space"/>
    <property type="evidence" value="ECO:0007669"/>
    <property type="project" value="InterPro"/>
</dbReference>
<dbReference type="Gene3D" id="1.10.390.10">
    <property type="entry name" value="Neutral Protease Domain 2"/>
    <property type="match status" value="1"/>
</dbReference>
<dbReference type="InterPro" id="IPR003137">
    <property type="entry name" value="PA_domain"/>
</dbReference>
<sequence>MQHRHTSRRRKTLVGGLIATLATASLIAATIQAAPAAPRGGKSSIGNGLKALQPAGKSHLATVQNFLKSRGASAATLDSLRASGSSWTYRGVTHLRLEQRVSGLRVYGGEAKASFNRKGELINLVDFTVKVGSTRAARVGSAAALRAASKSLYPSRAVNTRQTSQAGNVTTYAKGSRFYVGPRVERVAVPTSNGLAVGYQVDTWDAKSNKYYSSLVGGDGAVISHELRSANDSYNVFTEDPDKTPQAVVNGPGNGNAQSPGGWLFSQVQKSTNIEGNNAHAYLDSVPDNKPDAGGDVVSGGNFLTAADLGASPTTADNREVAVQNLFYLNNVIHDTLYDAGFVEAAGNFQEKNFAIKNGGSDSVDAEAQDGGGTDNANFATPPDGVNPRMQMYLWTGLGTHNVVVHATGGDITYLAQGAAWGAVLDQTGVTGVLAVAADGTAPASDACEALVGDYTGQLVVADRGTCNFTAKAKNAQAAGAAGIVIANNNAGAPFTMGGADSSVTIPAVMVSQSDGTAIKAAAGTSTTIKLADEPPLQRDGDVDSDIVWHEYGHGLTWRMIGKMSGPMAGAIGEGMGDVLSLIANEDDVVGEYSSSDPLGIRTAPYDVYNRTYGDIVGEEVHLDGEVYAAIGWRMLQHYQGAGIDKSVLLADLVDGMNYTPREPTFEEMRDGILTGLAASGNDDRSCMVWDAFAEYGVGVGAHGVANGKTATTVESFDLPAACQN</sequence>
<feature type="region of interest" description="Disordered" evidence="12">
    <location>
        <begin position="360"/>
        <end position="384"/>
    </location>
</feature>
<evidence type="ECO:0000256" key="6">
    <source>
        <dbReference type="ARBA" id="ARBA00022723"/>
    </source>
</evidence>
<keyword evidence="7 13" id="KW-0732">Signal</keyword>
<evidence type="ECO:0000256" key="10">
    <source>
        <dbReference type="ARBA" id="ARBA00023049"/>
    </source>
</evidence>
<dbReference type="PANTHER" id="PTHR33478:SF1">
    <property type="entry name" value="EXTRACELLULAR METALLOPROTEINASE MEP"/>
    <property type="match status" value="1"/>
</dbReference>
<evidence type="ECO:0000256" key="3">
    <source>
        <dbReference type="ARBA" id="ARBA00006006"/>
    </source>
</evidence>
<keyword evidence="5" id="KW-0645">Protease</keyword>
<evidence type="ECO:0000259" key="15">
    <source>
        <dbReference type="Pfam" id="PF07504"/>
    </source>
</evidence>
<dbReference type="InterPro" id="IPR050371">
    <property type="entry name" value="Fungal_virulence_M36"/>
</dbReference>